<dbReference type="Pfam" id="PF01195">
    <property type="entry name" value="Pept_tRNA_hydro"/>
    <property type="match status" value="1"/>
</dbReference>
<keyword evidence="3 8" id="KW-0378">Hydrolase</keyword>
<keyword evidence="4 8" id="KW-0694">RNA-binding</keyword>
<evidence type="ECO:0000313" key="16">
    <source>
        <dbReference type="Proteomes" id="UP000307074"/>
    </source>
</evidence>
<feature type="binding site" evidence="8">
    <location>
        <position position="66"/>
    </location>
    <ligand>
        <name>tRNA</name>
        <dbReference type="ChEBI" id="CHEBI:17843"/>
    </ligand>
</feature>
<comment type="similarity">
    <text evidence="5 8 10">Belongs to the PTH family.</text>
</comment>
<dbReference type="EMBL" id="QFDK01000010">
    <property type="protein sequence ID" value="TOZ03026.1"/>
    <property type="molecule type" value="Genomic_DNA"/>
</dbReference>
<dbReference type="AlphaFoldDB" id="A0A0C1M136"/>
<dbReference type="GO" id="GO:0005737">
    <property type="term" value="C:cytoplasm"/>
    <property type="evidence" value="ECO:0007669"/>
    <property type="project" value="UniProtKB-SubCell"/>
</dbReference>
<dbReference type="Proteomes" id="UP000217918">
    <property type="component" value="Unassembled WGS sequence"/>
</dbReference>
<dbReference type="Gene3D" id="3.40.50.1470">
    <property type="entry name" value="Peptidyl-tRNA hydrolase"/>
    <property type="match status" value="1"/>
</dbReference>
<dbReference type="EC" id="3.1.1.29" evidence="1 8"/>
<dbReference type="PROSITE" id="PS01195">
    <property type="entry name" value="PEPT_TRNA_HYDROL_1"/>
    <property type="match status" value="1"/>
</dbReference>
<dbReference type="EMBL" id="CP031198">
    <property type="protein sequence ID" value="QCZ52557.1"/>
    <property type="molecule type" value="Genomic_DNA"/>
</dbReference>
<evidence type="ECO:0000256" key="9">
    <source>
        <dbReference type="RuleBase" id="RU000673"/>
    </source>
</evidence>
<dbReference type="GO" id="GO:0004045">
    <property type="term" value="F:peptidyl-tRNA hydrolase activity"/>
    <property type="evidence" value="ECO:0007669"/>
    <property type="project" value="UniProtKB-UniRule"/>
</dbReference>
<dbReference type="InterPro" id="IPR001328">
    <property type="entry name" value="Pept_tRNA_hydro"/>
</dbReference>
<dbReference type="PANTHER" id="PTHR17224:SF1">
    <property type="entry name" value="PEPTIDYL-TRNA HYDROLASE"/>
    <property type="match status" value="1"/>
</dbReference>
<evidence type="ECO:0000256" key="5">
    <source>
        <dbReference type="ARBA" id="ARBA00038063"/>
    </source>
</evidence>
<reference evidence="11" key="4">
    <citation type="submission" date="2020-12" db="EMBL/GenBank/DDBJ databases">
        <authorList>
            <person name="Mcmullen J.G."/>
        </authorList>
    </citation>
    <scope>NUCLEOTIDE SEQUENCE</scope>
    <source>
        <strain evidence="11">Dm-2019-70</strain>
    </source>
</reference>
<feature type="binding site" evidence="8">
    <location>
        <position position="64"/>
    </location>
    <ligand>
        <name>tRNA</name>
        <dbReference type="ChEBI" id="CHEBI:17843"/>
    </ligand>
</feature>
<evidence type="ECO:0000313" key="13">
    <source>
        <dbReference type="EMBL" id="QCZ52557.1"/>
    </source>
</evidence>
<comment type="function">
    <text evidence="8">Hydrolyzes ribosome-free peptidyl-tRNAs (with 1 or more amino acids incorporated), which drop off the ribosome during protein synthesis, or as a result of ribosome stalling.</text>
</comment>
<evidence type="ECO:0000256" key="1">
    <source>
        <dbReference type="ARBA" id="ARBA00013260"/>
    </source>
</evidence>
<comment type="catalytic activity">
    <reaction evidence="6 8 9">
        <text>an N-acyl-L-alpha-aminoacyl-tRNA + H2O = an N-acyl-L-amino acid + a tRNA + H(+)</text>
        <dbReference type="Rhea" id="RHEA:54448"/>
        <dbReference type="Rhea" id="RHEA-COMP:10123"/>
        <dbReference type="Rhea" id="RHEA-COMP:13883"/>
        <dbReference type="ChEBI" id="CHEBI:15377"/>
        <dbReference type="ChEBI" id="CHEBI:15378"/>
        <dbReference type="ChEBI" id="CHEBI:59874"/>
        <dbReference type="ChEBI" id="CHEBI:78442"/>
        <dbReference type="ChEBI" id="CHEBI:138191"/>
        <dbReference type="EC" id="3.1.1.29"/>
    </reaction>
</comment>
<dbReference type="InterPro" id="IPR036416">
    <property type="entry name" value="Pept_tRNA_hydro_sf"/>
</dbReference>
<evidence type="ECO:0000256" key="8">
    <source>
        <dbReference type="HAMAP-Rule" id="MF_00083"/>
    </source>
</evidence>
<evidence type="ECO:0000313" key="12">
    <source>
        <dbReference type="EMBL" id="PBQ23049.1"/>
    </source>
</evidence>
<dbReference type="EMBL" id="NVYO01000001">
    <property type="protein sequence ID" value="PBQ23049.1"/>
    <property type="molecule type" value="Genomic_DNA"/>
</dbReference>
<dbReference type="GO" id="GO:0006515">
    <property type="term" value="P:protein quality control for misfolded or incompletely synthesized proteins"/>
    <property type="evidence" value="ECO:0007669"/>
    <property type="project" value="UniProtKB-UniRule"/>
</dbReference>
<dbReference type="RefSeq" id="WP_021742938.1">
    <property type="nucleotide sequence ID" value="NZ_BEWS01000013.1"/>
</dbReference>
<proteinExistence type="inferred from homology"/>
<feature type="site" description="Discriminates between blocked and unblocked aminoacyl-tRNA" evidence="8">
    <location>
        <position position="9"/>
    </location>
</feature>
<feature type="binding site" evidence="8">
    <location>
        <position position="112"/>
    </location>
    <ligand>
        <name>tRNA</name>
        <dbReference type="ChEBI" id="CHEBI:17843"/>
    </ligand>
</feature>
<dbReference type="OrthoDB" id="9800507at2"/>
<dbReference type="GeneID" id="56992333"/>
<dbReference type="GO" id="GO:0000049">
    <property type="term" value="F:tRNA binding"/>
    <property type="evidence" value="ECO:0007669"/>
    <property type="project" value="UniProtKB-UniRule"/>
</dbReference>
<evidence type="ECO:0000256" key="7">
    <source>
        <dbReference type="ARBA" id="ARBA00050038"/>
    </source>
</evidence>
<evidence type="ECO:0000256" key="10">
    <source>
        <dbReference type="RuleBase" id="RU004320"/>
    </source>
</evidence>
<dbReference type="HAMAP" id="MF_00083">
    <property type="entry name" value="Pept_tRNA_hydro_bact"/>
    <property type="match status" value="1"/>
</dbReference>
<dbReference type="SUPFAM" id="SSF53178">
    <property type="entry name" value="Peptidyl-tRNA hydrolase-like"/>
    <property type="match status" value="1"/>
</dbReference>
<dbReference type="GO" id="GO:0072344">
    <property type="term" value="P:rescue of stalled ribosome"/>
    <property type="evidence" value="ECO:0007669"/>
    <property type="project" value="UniProtKB-UniRule"/>
</dbReference>
<comment type="subcellular location">
    <subcellularLocation>
        <location evidence="8">Cytoplasm</location>
    </subcellularLocation>
</comment>
<evidence type="ECO:0000313" key="15">
    <source>
        <dbReference type="Proteomes" id="UP000217918"/>
    </source>
</evidence>
<keyword evidence="8" id="KW-0963">Cytoplasm</keyword>
<evidence type="ECO:0000256" key="3">
    <source>
        <dbReference type="ARBA" id="ARBA00022801"/>
    </source>
</evidence>
<dbReference type="CDD" id="cd00462">
    <property type="entry name" value="PTH"/>
    <property type="match status" value="1"/>
</dbReference>
<evidence type="ECO:0000313" key="11">
    <source>
        <dbReference type="EMBL" id="MBS1010906.1"/>
    </source>
</evidence>
<keyword evidence="2 8" id="KW-0820">tRNA-binding</keyword>
<dbReference type="PROSITE" id="PS01196">
    <property type="entry name" value="PEPT_TRNA_HYDROL_2"/>
    <property type="match status" value="1"/>
</dbReference>
<protein>
    <recommendedName>
        <fullName evidence="7 8">Peptidyl-tRNA hydrolase</fullName>
        <shortName evidence="8">Pth</shortName>
        <ecNumber evidence="1 8">3.1.1.29</ecNumber>
    </recommendedName>
</protein>
<reference evidence="11" key="5">
    <citation type="submission" date="2022-09" db="EMBL/GenBank/DDBJ databases">
        <title>Genome-inferred correspondence between phylogeny and metabolic traits in the wild Drosophila gut microbiome.</title>
        <authorList>
            <person name="Bueno E."/>
            <person name="Blow F."/>
            <person name="Douglas A.E."/>
        </authorList>
    </citation>
    <scope>NUCLEOTIDE SEQUENCE</scope>
    <source>
        <strain evidence="11">Dm-2019-70</strain>
    </source>
</reference>
<feature type="active site" description="Proton acceptor" evidence="8">
    <location>
        <position position="19"/>
    </location>
</feature>
<dbReference type="FunFam" id="3.40.50.1470:FF:000001">
    <property type="entry name" value="Peptidyl-tRNA hydrolase"/>
    <property type="match status" value="1"/>
</dbReference>
<comment type="subunit">
    <text evidence="8">Monomer.</text>
</comment>
<reference evidence="13 16" key="3">
    <citation type="submission" date="2018-07" db="EMBL/GenBank/DDBJ databases">
        <authorList>
            <person name="Feyereisen M."/>
        </authorList>
    </citation>
    <scope>NUCLEOTIDE SEQUENCE [LARGE SCALE GENOMIC DNA]</scope>
    <source>
        <strain evidence="13 16">UCCLBBS449</strain>
    </source>
</reference>
<dbReference type="Proteomes" id="UP000307074">
    <property type="component" value="Chromosome"/>
</dbReference>
<evidence type="ECO:0000256" key="4">
    <source>
        <dbReference type="ARBA" id="ARBA00022884"/>
    </source>
</evidence>
<dbReference type="NCBIfam" id="TIGR00447">
    <property type="entry name" value="pth"/>
    <property type="match status" value="1"/>
</dbReference>
<dbReference type="PANTHER" id="PTHR17224">
    <property type="entry name" value="PEPTIDYL-TRNA HYDROLASE"/>
    <property type="match status" value="1"/>
</dbReference>
<reference evidence="12 15" key="1">
    <citation type="submission" date="2017-09" db="EMBL/GenBank/DDBJ databases">
        <title>Genome sequence of Lactobacillus brevis D7.</title>
        <authorList>
            <person name="Kwon M.-S."/>
            <person name="Lim S.K."/>
            <person name="Choi H.-J."/>
        </authorList>
    </citation>
    <scope>NUCLEOTIDE SEQUENCE [LARGE SCALE GENOMIC DNA]</scope>
    <source>
        <strain evidence="12 15">D7</strain>
    </source>
</reference>
<sequence length="185" mass="20366">MKMIVGLGNIGPQYDNTRHNTGFMVVDAFAQQHGIALTTRKMDARFGSGLVNGEKVLVVKPTTFMNESGRAVHPIMDYFKIDVADIMVVQDDMDLPLGRIRLRDHGSAGGHNGIKSIIAHVGTQNFGRLKVGIAHPQQHTVVDYVLGKFTTDQRPVFNQASDRAVAALDDWVAGSDFTQLMNQYN</sequence>
<feature type="site" description="Stabilizes the basic form of H active site to accept a proton" evidence="8">
    <location>
        <position position="91"/>
    </location>
</feature>
<accession>A0A0C1M136</accession>
<evidence type="ECO:0000313" key="14">
    <source>
        <dbReference type="EMBL" id="TOZ03026.1"/>
    </source>
</evidence>
<dbReference type="Proteomes" id="UP000785759">
    <property type="component" value="Unassembled WGS sequence"/>
</dbReference>
<evidence type="ECO:0000256" key="2">
    <source>
        <dbReference type="ARBA" id="ARBA00022555"/>
    </source>
</evidence>
<feature type="binding site" evidence="8">
    <location>
        <position position="14"/>
    </location>
    <ligand>
        <name>tRNA</name>
        <dbReference type="ChEBI" id="CHEBI:17843"/>
    </ligand>
</feature>
<evidence type="ECO:0000256" key="6">
    <source>
        <dbReference type="ARBA" id="ARBA00048707"/>
    </source>
</evidence>
<comment type="function">
    <text evidence="8">Catalyzes the release of premature peptidyl moieties from peptidyl-tRNA molecules trapped in stalled 50S ribosomal subunits, and thus maintains levels of free tRNAs and 50S ribosomes.</text>
</comment>
<evidence type="ECO:0000313" key="17">
    <source>
        <dbReference type="Proteomes" id="UP000676478"/>
    </source>
</evidence>
<dbReference type="InterPro" id="IPR018171">
    <property type="entry name" value="Pept_tRNA_hydro_CS"/>
</dbReference>
<dbReference type="Proteomes" id="UP000676478">
    <property type="component" value="Unassembled WGS sequence"/>
</dbReference>
<name>A0A0C1M136_LEVBR</name>
<dbReference type="EMBL" id="JAERKF010000010">
    <property type="protein sequence ID" value="MBS1010906.1"/>
    <property type="molecule type" value="Genomic_DNA"/>
</dbReference>
<gene>
    <name evidence="8" type="primary">pth</name>
    <name evidence="12" type="ORF">CNR29_03030</name>
    <name evidence="14" type="ORF">DIS17_09260</name>
    <name evidence="11" type="ORF">JK167_08700</name>
    <name evidence="13" type="ORF">UCCLBBS449_0582</name>
</gene>
<organism evidence="11 17">
    <name type="scientific">Levilactobacillus brevis</name>
    <name type="common">Lactobacillus brevis</name>
    <dbReference type="NCBI Taxonomy" id="1580"/>
    <lineage>
        <taxon>Bacteria</taxon>
        <taxon>Bacillati</taxon>
        <taxon>Bacillota</taxon>
        <taxon>Bacilli</taxon>
        <taxon>Lactobacillales</taxon>
        <taxon>Lactobacillaceae</taxon>
        <taxon>Levilactobacillus</taxon>
    </lineage>
</organism>
<reference evidence="14" key="2">
    <citation type="submission" date="2018-05" db="EMBL/GenBank/DDBJ databases">
        <title>Genome Comparison of Lactic Acid Bacteria Isolated from non-Wheat Sourdough.</title>
        <authorList>
            <person name="Rice T."/>
            <person name="Axel C."/>
            <person name="Lynch K.M."/>
            <person name="Benz C."/>
            <person name="Arendt E.K."/>
            <person name="Coffey A."/>
        </authorList>
    </citation>
    <scope>NUCLEOTIDE SEQUENCE</scope>
    <source>
        <strain evidence="14">TR055</strain>
    </source>
</reference>